<dbReference type="Pfam" id="PF13302">
    <property type="entry name" value="Acetyltransf_3"/>
    <property type="match status" value="1"/>
</dbReference>
<evidence type="ECO:0000259" key="1">
    <source>
        <dbReference type="PROSITE" id="PS51186"/>
    </source>
</evidence>
<dbReference type="STRING" id="298654.FraEuI1c_7160"/>
<dbReference type="HOGENOM" id="CLU_013985_3_1_11"/>
<dbReference type="InterPro" id="IPR016181">
    <property type="entry name" value="Acyl_CoA_acyltransferase"/>
</dbReference>
<reference evidence="2 3" key="1">
    <citation type="submission" date="2010-10" db="EMBL/GenBank/DDBJ databases">
        <title>Complete sequence of Frankia sp. EuI1c.</title>
        <authorList>
            <consortium name="US DOE Joint Genome Institute"/>
            <person name="Lucas S."/>
            <person name="Copeland A."/>
            <person name="Lapidus A."/>
            <person name="Cheng J.-F."/>
            <person name="Bruce D."/>
            <person name="Goodwin L."/>
            <person name="Pitluck S."/>
            <person name="Chertkov O."/>
            <person name="Detter J.C."/>
            <person name="Han C."/>
            <person name="Tapia R."/>
            <person name="Land M."/>
            <person name="Hauser L."/>
            <person name="Jeffries C."/>
            <person name="Kyrpides N."/>
            <person name="Ivanova N."/>
            <person name="Mikhailova N."/>
            <person name="Beauchemin N."/>
            <person name="Sen A."/>
            <person name="Sur S.A."/>
            <person name="Gtari M."/>
            <person name="Wall L."/>
            <person name="Tisa L."/>
            <person name="Woyke T."/>
        </authorList>
    </citation>
    <scope>NUCLEOTIDE SEQUENCE [LARGE SCALE GENOMIC DNA]</scope>
    <source>
        <strain evidence="3">DSM 45817 / CECT 9037 / EuI1c</strain>
    </source>
</reference>
<dbReference type="eggNOG" id="COG1670">
    <property type="taxonomic scope" value="Bacteria"/>
</dbReference>
<sequence>MLETDRLVLRPLRLADVDAFLALHADDRVNRFVGTYTRDQALVRLETVEKQWADRGHGLFSVHLKTTGEFVGRIGPQFWDEFGEVEMAWTLRAEAWGRGYATEAAQACIDWAFEHLTENYLAAYIHPENAASHRVAQRLGFSVLRHGILFDKPVIVYALNRPTTRA</sequence>
<gene>
    <name evidence="2" type="ordered locus">FraEuI1c_7160</name>
</gene>
<dbReference type="PANTHER" id="PTHR43792">
    <property type="entry name" value="GNAT FAMILY, PUTATIVE (AFU_ORTHOLOGUE AFUA_3G00765)-RELATED-RELATED"/>
    <property type="match status" value="1"/>
</dbReference>
<dbReference type="PANTHER" id="PTHR43792:SF1">
    <property type="entry name" value="N-ACETYLTRANSFERASE DOMAIN-CONTAINING PROTEIN"/>
    <property type="match status" value="1"/>
</dbReference>
<dbReference type="PROSITE" id="PS51186">
    <property type="entry name" value="GNAT"/>
    <property type="match status" value="1"/>
</dbReference>
<dbReference type="InParanoid" id="E3IYQ3"/>
<dbReference type="RefSeq" id="WP_013428235.1">
    <property type="nucleotide sequence ID" value="NC_014666.1"/>
</dbReference>
<feature type="domain" description="N-acetyltransferase" evidence="1">
    <location>
        <begin position="7"/>
        <end position="162"/>
    </location>
</feature>
<protein>
    <submittedName>
        <fullName evidence="2">GCN5-related N-acetyltransferase</fullName>
    </submittedName>
</protein>
<evidence type="ECO:0000313" key="3">
    <source>
        <dbReference type="Proteomes" id="UP000002484"/>
    </source>
</evidence>
<dbReference type="AlphaFoldDB" id="E3IYQ3"/>
<proteinExistence type="predicted"/>
<dbReference type="InterPro" id="IPR000182">
    <property type="entry name" value="GNAT_dom"/>
</dbReference>
<dbReference type="InterPro" id="IPR051531">
    <property type="entry name" value="N-acetyltransferase"/>
</dbReference>
<keyword evidence="2" id="KW-0808">Transferase</keyword>
<evidence type="ECO:0000313" key="2">
    <source>
        <dbReference type="EMBL" id="ADP85124.1"/>
    </source>
</evidence>
<name>E3IYQ3_PSEI1</name>
<organism evidence="2 3">
    <name type="scientific">Pseudofrankia inefficax (strain DSM 45817 / CECT 9037 / DDB 130130 / EuI1c)</name>
    <name type="common">Frankia inefficax</name>
    <dbReference type="NCBI Taxonomy" id="298654"/>
    <lineage>
        <taxon>Bacteria</taxon>
        <taxon>Bacillati</taxon>
        <taxon>Actinomycetota</taxon>
        <taxon>Actinomycetes</taxon>
        <taxon>Frankiales</taxon>
        <taxon>Frankiaceae</taxon>
        <taxon>Pseudofrankia</taxon>
    </lineage>
</organism>
<dbReference type="GO" id="GO:0016747">
    <property type="term" value="F:acyltransferase activity, transferring groups other than amino-acyl groups"/>
    <property type="evidence" value="ECO:0007669"/>
    <property type="project" value="InterPro"/>
</dbReference>
<dbReference type="EMBL" id="CP002299">
    <property type="protein sequence ID" value="ADP85124.1"/>
    <property type="molecule type" value="Genomic_DNA"/>
</dbReference>
<dbReference type="OrthoDB" id="3533156at2"/>
<dbReference type="SUPFAM" id="SSF55729">
    <property type="entry name" value="Acyl-CoA N-acyltransferases (Nat)"/>
    <property type="match status" value="1"/>
</dbReference>
<dbReference type="Proteomes" id="UP000002484">
    <property type="component" value="Chromosome"/>
</dbReference>
<keyword evidence="3" id="KW-1185">Reference proteome</keyword>
<dbReference type="KEGG" id="fri:FraEuI1c_7160"/>
<accession>E3IYQ3</accession>
<dbReference type="Gene3D" id="3.40.630.30">
    <property type="match status" value="1"/>
</dbReference>